<dbReference type="GO" id="GO:0005119">
    <property type="term" value="F:smoothened binding"/>
    <property type="evidence" value="ECO:0007669"/>
    <property type="project" value="TreeGrafter"/>
</dbReference>
<feature type="transmembrane region" description="Helical" evidence="8">
    <location>
        <begin position="258"/>
        <end position="278"/>
    </location>
</feature>
<evidence type="ECO:0000256" key="2">
    <source>
        <dbReference type="ARBA" id="ARBA00005585"/>
    </source>
</evidence>
<feature type="transmembrane region" description="Helical" evidence="8">
    <location>
        <begin position="688"/>
        <end position="708"/>
    </location>
</feature>
<dbReference type="FunFam" id="1.20.1640.10:FF:000031">
    <property type="entry name" value="PaTChed family"/>
    <property type="match status" value="1"/>
</dbReference>
<feature type="transmembrane region" description="Helical" evidence="8">
    <location>
        <begin position="782"/>
        <end position="802"/>
    </location>
</feature>
<dbReference type="AlphaFoldDB" id="A0A914EF91"/>
<feature type="transmembrane region" description="Helical" evidence="8">
    <location>
        <begin position="714"/>
        <end position="736"/>
    </location>
</feature>
<evidence type="ECO:0000256" key="5">
    <source>
        <dbReference type="ARBA" id="ARBA00023136"/>
    </source>
</evidence>
<feature type="region of interest" description="Disordered" evidence="7">
    <location>
        <begin position="885"/>
        <end position="959"/>
    </location>
</feature>
<keyword evidence="3 8" id="KW-0812">Transmembrane</keyword>
<evidence type="ECO:0000256" key="4">
    <source>
        <dbReference type="ARBA" id="ARBA00022989"/>
    </source>
</evidence>
<dbReference type="WBParaSite" id="ACRNAN_scaffold7844.g12036.t1">
    <property type="protein sequence ID" value="ACRNAN_scaffold7844.g12036.t1"/>
    <property type="gene ID" value="ACRNAN_scaffold7844.g12036"/>
</dbReference>
<keyword evidence="5 8" id="KW-0472">Membrane</keyword>
<dbReference type="GO" id="GO:0008158">
    <property type="term" value="F:hedgehog receptor activity"/>
    <property type="evidence" value="ECO:0007669"/>
    <property type="project" value="TreeGrafter"/>
</dbReference>
<dbReference type="PROSITE" id="PS50156">
    <property type="entry name" value="SSD"/>
    <property type="match status" value="1"/>
</dbReference>
<organism evidence="10 11">
    <name type="scientific">Acrobeloides nanus</name>
    <dbReference type="NCBI Taxonomy" id="290746"/>
    <lineage>
        <taxon>Eukaryota</taxon>
        <taxon>Metazoa</taxon>
        <taxon>Ecdysozoa</taxon>
        <taxon>Nematoda</taxon>
        <taxon>Chromadorea</taxon>
        <taxon>Rhabditida</taxon>
        <taxon>Tylenchina</taxon>
        <taxon>Cephalobomorpha</taxon>
        <taxon>Cephaloboidea</taxon>
        <taxon>Cephalobidae</taxon>
        <taxon>Acrobeloides</taxon>
    </lineage>
</organism>
<dbReference type="Gene3D" id="3.30.420.10">
    <property type="entry name" value="Ribonuclease H-like superfamily/Ribonuclease H"/>
    <property type="match status" value="1"/>
</dbReference>
<feature type="transmembrane region" description="Helical" evidence="8">
    <location>
        <begin position="743"/>
        <end position="770"/>
    </location>
</feature>
<comment type="subcellular location">
    <subcellularLocation>
        <location evidence="1">Membrane</location>
        <topology evidence="1">Multi-pass membrane protein</topology>
    </subcellularLocation>
</comment>
<evidence type="ECO:0000256" key="3">
    <source>
        <dbReference type="ARBA" id="ARBA00022692"/>
    </source>
</evidence>
<evidence type="ECO:0000259" key="9">
    <source>
        <dbReference type="PROSITE" id="PS50156"/>
    </source>
</evidence>
<dbReference type="InterPro" id="IPR000731">
    <property type="entry name" value="SSD"/>
</dbReference>
<dbReference type="InterPro" id="IPR053958">
    <property type="entry name" value="HMGCR/SNAP/NPC1-like_SSD"/>
</dbReference>
<dbReference type="GO" id="GO:0003676">
    <property type="term" value="F:nucleic acid binding"/>
    <property type="evidence" value="ECO:0007669"/>
    <property type="project" value="InterPro"/>
</dbReference>
<keyword evidence="4 8" id="KW-1133">Transmembrane helix</keyword>
<feature type="transmembrane region" description="Helical" evidence="8">
    <location>
        <begin position="811"/>
        <end position="838"/>
    </location>
</feature>
<feature type="transmembrane region" description="Helical" evidence="8">
    <location>
        <begin position="218"/>
        <end position="238"/>
    </location>
</feature>
<dbReference type="Proteomes" id="UP000887540">
    <property type="component" value="Unplaced"/>
</dbReference>
<evidence type="ECO:0000256" key="8">
    <source>
        <dbReference type="SAM" id="Phobius"/>
    </source>
</evidence>
<feature type="transmembrane region" description="Helical" evidence="8">
    <location>
        <begin position="187"/>
        <end position="211"/>
    </location>
</feature>
<reference evidence="11" key="1">
    <citation type="submission" date="2022-11" db="UniProtKB">
        <authorList>
            <consortium name="WormBaseParasite"/>
        </authorList>
    </citation>
    <scope>IDENTIFICATION</scope>
</reference>
<protein>
    <submittedName>
        <fullName evidence="11">SSD domain-containing protein</fullName>
    </submittedName>
</protein>
<evidence type="ECO:0000313" key="11">
    <source>
        <dbReference type="WBParaSite" id="ACRNAN_scaffold7844.g12036.t1"/>
    </source>
</evidence>
<dbReference type="GO" id="GO:0018996">
    <property type="term" value="P:molting cycle, collagen and cuticulin-based cuticle"/>
    <property type="evidence" value="ECO:0007669"/>
    <property type="project" value="UniProtKB-ARBA"/>
</dbReference>
<dbReference type="PANTHER" id="PTHR46022:SF6">
    <property type="entry name" value="PROTEIN PATCHED HOMOLOG 3"/>
    <property type="match status" value="1"/>
</dbReference>
<evidence type="ECO:0000256" key="6">
    <source>
        <dbReference type="ARBA" id="ARBA00023180"/>
    </source>
</evidence>
<dbReference type="GO" id="GO:0097108">
    <property type="term" value="F:hedgehog family protein binding"/>
    <property type="evidence" value="ECO:0007669"/>
    <property type="project" value="TreeGrafter"/>
</dbReference>
<evidence type="ECO:0000256" key="7">
    <source>
        <dbReference type="SAM" id="MobiDB-lite"/>
    </source>
</evidence>
<dbReference type="Gene3D" id="1.20.1640.10">
    <property type="entry name" value="Multidrug efflux transporter AcrB transmembrane domain"/>
    <property type="match status" value="2"/>
</dbReference>
<evidence type="ECO:0000256" key="1">
    <source>
        <dbReference type="ARBA" id="ARBA00004141"/>
    </source>
</evidence>
<proteinExistence type="inferred from homology"/>
<dbReference type="GO" id="GO:0005886">
    <property type="term" value="C:plasma membrane"/>
    <property type="evidence" value="ECO:0007669"/>
    <property type="project" value="TreeGrafter"/>
</dbReference>
<name>A0A914EF91_9BILA</name>
<sequence>MDKNPDKWEKFLAPELMPVYPNYGKTMTGGCLGFGRKIMKWPEDLIIGGVQRNQSGSVKSAEAFQSVFLVSGAQDVYQRFKDATTDTKPNFDARRWSAGRASEIIQAWQRNFTIKIYNHRFNHPEKKIRTVHPLASTSIQDMLTEFSQFNYTIIVAGYVIMIIYAAYTQMNWDGYWFAVESTSCLAIVGVILVTFSSIAGLGLSTLLGVHFNAATTQIVPFLTLGLGIDDMFLILHNYNLVIQYVKRKEMAVLLKETGMSITITSVNIILAFITGTILPIPALRSFCAQTAILLFFNMICTMVLFPGFIAKDLERRKAGIRDMTLSCFGCLSPAESKLRELEEESSQANLVKKELQVSGPTEVQDFALSTLPSKQIDEEEVAWYTLTGILHRWYIPTLQKPWAKTLTLVISASMFIFGGLGLYNSKLGLELSDVLPQGTAPSAFLKAREKYFSFYPMYAVLKGPNLDYPNQQELIENLRKDIAKSSYVVKIDNGKPSEEYWMSLMRTWLISLQHELDHALENKYISRENGSILVPLNTPTPLLNDDALLARRLACSVGHKYNCVNRIGHIKLVDESNIINPEGFYNYLTAWFYVDNMMYYVSQAAFFPTPPAWGFNSKEDALVPPAPPLAYSQIPFYLTGLVDTPIIVDMIKEIRSICEQYTDFGLPTFPLGIAFTFWEQYLELTHHLLAAIIIIAGSVLLVIAIIIVNPWAAAMVAIVVVSMTVELGGFMGLFGVKLNPISAVTLITAVGIGVEFTAHVVLAFLTAMGTRNERMASCLDHMFIPVIHGGLSTLLGLVMLAFTPFDFILKYFFCVMTVLVLIGLFNGIVMLPVMLSLFGPPCEVVPTDGSNHLPCPPPLNRRTGKHLPVTVAPVDMRPVCAEHSLNQKAPPPVFKDSSSDEELSTIPEATEKSEGDASSKKRSVKNSSTKISMGSDKNSSVQEQRETRAAERTSQGELHQHMGYHPKAIKKAWDEMPDEMVARVVDSWPGRLQACIDAEGGYIE</sequence>
<feature type="compositionally biased region" description="Polar residues" evidence="7">
    <location>
        <begin position="925"/>
        <end position="942"/>
    </location>
</feature>
<feature type="transmembrane region" description="Helical" evidence="8">
    <location>
        <begin position="290"/>
        <end position="309"/>
    </location>
</feature>
<keyword evidence="10" id="KW-1185">Reference proteome</keyword>
<feature type="compositionally biased region" description="Basic and acidic residues" evidence="7">
    <location>
        <begin position="909"/>
        <end position="919"/>
    </location>
</feature>
<comment type="similarity">
    <text evidence="2">Belongs to the patched family.</text>
</comment>
<feature type="domain" description="SSD" evidence="9">
    <location>
        <begin position="150"/>
        <end position="311"/>
    </location>
</feature>
<accession>A0A914EF91</accession>
<dbReference type="InterPro" id="IPR036397">
    <property type="entry name" value="RNaseH_sf"/>
</dbReference>
<keyword evidence="6" id="KW-0325">Glycoprotein</keyword>
<dbReference type="Pfam" id="PF12349">
    <property type="entry name" value="Sterol-sensing"/>
    <property type="match status" value="1"/>
</dbReference>
<dbReference type="PANTHER" id="PTHR46022">
    <property type="entry name" value="PROTEIN PATCHED"/>
    <property type="match status" value="1"/>
</dbReference>
<dbReference type="GO" id="GO:0045879">
    <property type="term" value="P:negative regulation of smoothened signaling pathway"/>
    <property type="evidence" value="ECO:0007669"/>
    <property type="project" value="TreeGrafter"/>
</dbReference>
<dbReference type="SUPFAM" id="SSF82866">
    <property type="entry name" value="Multidrug efflux transporter AcrB transmembrane domain"/>
    <property type="match status" value="2"/>
</dbReference>
<feature type="transmembrane region" description="Helical" evidence="8">
    <location>
        <begin position="149"/>
        <end position="167"/>
    </location>
</feature>
<evidence type="ECO:0000313" key="10">
    <source>
        <dbReference type="Proteomes" id="UP000887540"/>
    </source>
</evidence>